<dbReference type="SUPFAM" id="SSF56988">
    <property type="entry name" value="Anthrax protective antigen"/>
    <property type="match status" value="1"/>
</dbReference>
<dbReference type="InterPro" id="IPR037524">
    <property type="entry name" value="PA14/GLEYA"/>
</dbReference>
<protein>
    <submittedName>
        <fullName evidence="9">Secreted protein containing DUF1588</fullName>
    </submittedName>
</protein>
<dbReference type="InterPro" id="IPR013042">
    <property type="entry name" value="DUF1592"/>
</dbReference>
<keyword evidence="1 4" id="KW-0349">Heme</keyword>
<dbReference type="Gene3D" id="1.10.760.10">
    <property type="entry name" value="Cytochrome c-like domain"/>
    <property type="match status" value="1"/>
</dbReference>
<feature type="chain" id="PRO_5003279029" evidence="6">
    <location>
        <begin position="47"/>
        <end position="829"/>
    </location>
</feature>
<dbReference type="PROSITE" id="PS51820">
    <property type="entry name" value="PA14"/>
    <property type="match status" value="1"/>
</dbReference>
<dbReference type="InterPro" id="IPR013039">
    <property type="entry name" value="DUF1588"/>
</dbReference>
<proteinExistence type="predicted"/>
<keyword evidence="6" id="KW-0732">Signal</keyword>
<dbReference type="EMBL" id="AFAR01000053">
    <property type="protein sequence ID" value="EGF29160.1"/>
    <property type="molecule type" value="Genomic_DNA"/>
</dbReference>
<comment type="caution">
    <text evidence="9">The sequence shown here is derived from an EMBL/GenBank/DDBJ whole genome shotgun (WGS) entry which is preliminary data.</text>
</comment>
<dbReference type="InterPro" id="IPR009056">
    <property type="entry name" value="Cyt_c-like_dom"/>
</dbReference>
<dbReference type="InterPro" id="IPR036909">
    <property type="entry name" value="Cyt_c-like_dom_sf"/>
</dbReference>
<dbReference type="RefSeq" id="WP_007324841.1">
    <property type="nucleotide sequence ID" value="NZ_AFAR01000053.1"/>
</dbReference>
<evidence type="ECO:0000256" key="4">
    <source>
        <dbReference type="PROSITE-ProRule" id="PRU00433"/>
    </source>
</evidence>
<evidence type="ECO:0000313" key="10">
    <source>
        <dbReference type="Proteomes" id="UP000006222"/>
    </source>
</evidence>
<feature type="domain" description="PA14" evidence="8">
    <location>
        <begin position="180"/>
        <end position="327"/>
    </location>
</feature>
<accession>F2AMH4</accession>
<feature type="compositionally biased region" description="Polar residues" evidence="5">
    <location>
        <begin position="605"/>
        <end position="616"/>
    </location>
</feature>
<evidence type="ECO:0000313" key="9">
    <source>
        <dbReference type="EMBL" id="EGF29160.1"/>
    </source>
</evidence>
<dbReference type="InterPro" id="IPR011658">
    <property type="entry name" value="PA14_dom"/>
</dbReference>
<reference evidence="9 10" key="1">
    <citation type="journal article" date="2013" name="Mar. Genomics">
        <title>Expression of sulfatases in Rhodopirellula baltica and the diversity of sulfatases in the genus Rhodopirellula.</title>
        <authorList>
            <person name="Wegner C.E."/>
            <person name="Richter-Heitmann T."/>
            <person name="Klindworth A."/>
            <person name="Klockow C."/>
            <person name="Richter M."/>
            <person name="Achstetter T."/>
            <person name="Glockner F.O."/>
            <person name="Harder J."/>
        </authorList>
    </citation>
    <scope>NUCLEOTIDE SEQUENCE [LARGE SCALE GENOMIC DNA]</scope>
    <source>
        <strain evidence="9 10">WH47</strain>
    </source>
</reference>
<dbReference type="GO" id="GO:0046872">
    <property type="term" value="F:metal ion binding"/>
    <property type="evidence" value="ECO:0007669"/>
    <property type="project" value="UniProtKB-KW"/>
</dbReference>
<evidence type="ECO:0000256" key="5">
    <source>
        <dbReference type="SAM" id="MobiDB-lite"/>
    </source>
</evidence>
<evidence type="ECO:0000256" key="6">
    <source>
        <dbReference type="SAM" id="SignalP"/>
    </source>
</evidence>
<feature type="signal peptide" evidence="6">
    <location>
        <begin position="1"/>
        <end position="46"/>
    </location>
</feature>
<evidence type="ECO:0000256" key="2">
    <source>
        <dbReference type="ARBA" id="ARBA00022723"/>
    </source>
</evidence>
<dbReference type="Pfam" id="PF07631">
    <property type="entry name" value="PSD4"/>
    <property type="match status" value="1"/>
</dbReference>
<evidence type="ECO:0000259" key="7">
    <source>
        <dbReference type="PROSITE" id="PS51007"/>
    </source>
</evidence>
<dbReference type="SMART" id="SM00758">
    <property type="entry name" value="PA14"/>
    <property type="match status" value="1"/>
</dbReference>
<evidence type="ECO:0000259" key="8">
    <source>
        <dbReference type="PROSITE" id="PS51820"/>
    </source>
</evidence>
<dbReference type="Pfam" id="PF07627">
    <property type="entry name" value="PSCyt3"/>
    <property type="match status" value="1"/>
</dbReference>
<dbReference type="AlphaFoldDB" id="F2AMH4"/>
<name>F2AMH4_RHOBT</name>
<dbReference type="PATRIC" id="fig|991778.3.peg.916"/>
<dbReference type="GO" id="GO:0020037">
    <property type="term" value="F:heme binding"/>
    <property type="evidence" value="ECO:0007669"/>
    <property type="project" value="InterPro"/>
</dbReference>
<dbReference type="Pfam" id="PF07691">
    <property type="entry name" value="PA14"/>
    <property type="match status" value="1"/>
</dbReference>
<evidence type="ECO:0000256" key="3">
    <source>
        <dbReference type="ARBA" id="ARBA00023004"/>
    </source>
</evidence>
<dbReference type="GO" id="GO:0009055">
    <property type="term" value="F:electron transfer activity"/>
    <property type="evidence" value="ECO:0007669"/>
    <property type="project" value="InterPro"/>
</dbReference>
<gene>
    <name evidence="9" type="ORF">RBWH47_03511</name>
</gene>
<evidence type="ECO:0000256" key="1">
    <source>
        <dbReference type="ARBA" id="ARBA00022617"/>
    </source>
</evidence>
<keyword evidence="2 4" id="KW-0479">Metal-binding</keyword>
<dbReference type="Gene3D" id="3.90.182.10">
    <property type="entry name" value="Toxin - Anthrax Protective Antigen,domain 1"/>
    <property type="match status" value="1"/>
</dbReference>
<keyword evidence="3 4" id="KW-0408">Iron</keyword>
<organism evidence="9 10">
    <name type="scientific">Rhodopirellula baltica WH47</name>
    <dbReference type="NCBI Taxonomy" id="991778"/>
    <lineage>
        <taxon>Bacteria</taxon>
        <taxon>Pseudomonadati</taxon>
        <taxon>Planctomycetota</taxon>
        <taxon>Planctomycetia</taxon>
        <taxon>Pirellulales</taxon>
        <taxon>Pirellulaceae</taxon>
        <taxon>Rhodopirellula</taxon>
    </lineage>
</organism>
<sequence length="829" mass="92986">MRRIPNLVRASTFSCPGIFAGMGMSFRIGAAASFALLACMAQPVPAAESSSLDSVIAEDPVLSAGLKIYAEQCLQCHGEKGSGTEDFYPDPLVGDGSIGELTEIIVDTMPEEDPDLCVGEEAAAVAAYIHHAFYSEAAQIRNRPPRQSLQRLTGTQFRQSLSDLYAHFAGLQETTWENRQSKHGLSVSIYEGKGWKKENRKIERVDSVVDFDFGKEGPGDGVPWDEFHAHWDGGLRVEQTGRYEIVVRSKTSFTMDFGHDSKQLIDNHVQSEGRNEFRRTLLLTGGRVYPLEIDLNQRKRKGETPPASISLSWVPPGAIETIIPASALVPGWSPPALQLSTTMPPDDSSYGFERGISVDVAWDSAVTEGAIEFAVAMRDQLWNEYVRKHRKDERSREEKLKDFLSDFVTVAHRGNAEAVHPERIVVPAIEAFEDETDIIKSVVLMTLKSPRFLYPSLDADRTVSQQVANRLALVLHDSLPSEGWLQDRIKKDHLRDEQSIRRAAERMLDDARTRVKLKQMLYHWMELGPDDDLRKDDEKYPGFSEELIADLRTSLDQFLDATVWSETSDFRQLLAADWSFTNQRLADFYGEAWKPAKSGDENTDEQNGSGTWTQSVRDPNIHVGVLTHPLVMARLSYHSATSPIHRGVFLIRHVMGRTLRPPNEAFSPLSPDLHPDLTTRERMALQTSPESCQICHSRINPLGFALEHFDAVGKFREKDMNKNVDASGSYLTRDDERIEFEGARGLAEVAIANPDTHRAFVTRMFQYFVKQPVASYGTHRLDELTESFRQSDFNIKKLMVDIAVIAASDALPDSEPKKKQPKNNQTAGA</sequence>
<dbReference type="Proteomes" id="UP000006222">
    <property type="component" value="Unassembled WGS sequence"/>
</dbReference>
<feature type="domain" description="Cytochrome c" evidence="7">
    <location>
        <begin position="60"/>
        <end position="172"/>
    </location>
</feature>
<feature type="region of interest" description="Disordered" evidence="5">
    <location>
        <begin position="596"/>
        <end position="616"/>
    </location>
</feature>
<dbReference type="SUPFAM" id="SSF46626">
    <property type="entry name" value="Cytochrome c"/>
    <property type="match status" value="1"/>
</dbReference>
<dbReference type="Pfam" id="PF13442">
    <property type="entry name" value="Cytochrome_CBB3"/>
    <property type="match status" value="1"/>
</dbReference>
<dbReference type="PROSITE" id="PS51007">
    <property type="entry name" value="CYTC"/>
    <property type="match status" value="1"/>
</dbReference>